<dbReference type="AlphaFoldDB" id="A0A2P5YU57"/>
<dbReference type="EMBL" id="KZ662786">
    <property type="protein sequence ID" value="PPS19115.1"/>
    <property type="molecule type" value="Genomic_DNA"/>
</dbReference>
<organism evidence="2 3">
    <name type="scientific">Gossypium barbadense</name>
    <name type="common">Sea Island cotton</name>
    <name type="synonym">Hibiscus barbadensis</name>
    <dbReference type="NCBI Taxonomy" id="3634"/>
    <lineage>
        <taxon>Eukaryota</taxon>
        <taxon>Viridiplantae</taxon>
        <taxon>Streptophyta</taxon>
        <taxon>Embryophyta</taxon>
        <taxon>Tracheophyta</taxon>
        <taxon>Spermatophyta</taxon>
        <taxon>Magnoliopsida</taxon>
        <taxon>eudicotyledons</taxon>
        <taxon>Gunneridae</taxon>
        <taxon>Pentapetalae</taxon>
        <taxon>rosids</taxon>
        <taxon>malvids</taxon>
        <taxon>Malvales</taxon>
        <taxon>Malvaceae</taxon>
        <taxon>Malvoideae</taxon>
        <taxon>Gossypium</taxon>
    </lineage>
</organism>
<name>A0A2P5YU57_GOSBA</name>
<feature type="signal peptide" evidence="1">
    <location>
        <begin position="1"/>
        <end position="22"/>
    </location>
</feature>
<gene>
    <name evidence="2" type="ORF">GOBAR_AA01425</name>
</gene>
<protein>
    <submittedName>
        <fullName evidence="2">Uncharacterized protein</fullName>
    </submittedName>
</protein>
<evidence type="ECO:0000313" key="3">
    <source>
        <dbReference type="Proteomes" id="UP000239757"/>
    </source>
</evidence>
<evidence type="ECO:0000313" key="2">
    <source>
        <dbReference type="EMBL" id="PPS19115.1"/>
    </source>
</evidence>
<keyword evidence="1" id="KW-0732">Signal</keyword>
<proteinExistence type="predicted"/>
<evidence type="ECO:0000256" key="1">
    <source>
        <dbReference type="SAM" id="SignalP"/>
    </source>
</evidence>
<dbReference type="Proteomes" id="UP000239757">
    <property type="component" value="Unassembled WGS sequence"/>
</dbReference>
<dbReference type="OrthoDB" id="999945at2759"/>
<reference evidence="2 3" key="1">
    <citation type="submission" date="2015-01" db="EMBL/GenBank/DDBJ databases">
        <title>Genome of allotetraploid Gossypium barbadense reveals genomic plasticity and fiber elongation in cotton evolution.</title>
        <authorList>
            <person name="Chen X."/>
            <person name="Liu X."/>
            <person name="Zhao B."/>
            <person name="Zheng H."/>
            <person name="Hu Y."/>
            <person name="Lu G."/>
            <person name="Yang C."/>
            <person name="Chen J."/>
            <person name="Shan C."/>
            <person name="Zhang L."/>
            <person name="Zhou Y."/>
            <person name="Wang L."/>
            <person name="Guo W."/>
            <person name="Bai Y."/>
            <person name="Ruan J."/>
            <person name="Shangguan X."/>
            <person name="Mao Y."/>
            <person name="Jiang J."/>
            <person name="Zhu Y."/>
            <person name="Lei J."/>
            <person name="Kang H."/>
            <person name="Chen S."/>
            <person name="He X."/>
            <person name="Wang R."/>
            <person name="Wang Y."/>
            <person name="Chen J."/>
            <person name="Wang L."/>
            <person name="Yu S."/>
            <person name="Wang B."/>
            <person name="Wei J."/>
            <person name="Song S."/>
            <person name="Lu X."/>
            <person name="Gao Z."/>
            <person name="Gu W."/>
            <person name="Deng X."/>
            <person name="Ma D."/>
            <person name="Wang S."/>
            <person name="Liang W."/>
            <person name="Fang L."/>
            <person name="Cai C."/>
            <person name="Zhu X."/>
            <person name="Zhou B."/>
            <person name="Zhang Y."/>
            <person name="Chen Z."/>
            <person name="Xu S."/>
            <person name="Zhu R."/>
            <person name="Wang S."/>
            <person name="Zhang T."/>
            <person name="Zhao G."/>
        </authorList>
    </citation>
    <scope>NUCLEOTIDE SEQUENCE [LARGE SCALE GENOMIC DNA]</scope>
    <source>
        <strain evidence="3">cv. Xinhai21</strain>
        <tissue evidence="2">Leaf</tissue>
    </source>
</reference>
<feature type="chain" id="PRO_5015201826" evidence="1">
    <location>
        <begin position="23"/>
        <end position="244"/>
    </location>
</feature>
<accession>A0A2P5YU57</accession>
<sequence>MAKVSFVVFSLALLLSIQFVVGQNEDEEASPELGAIQFVVEQNEDEAASPELGAIQFVVGQNEDEAASPELVMSDFGEHFNKIITDPAFKSKLVEKFKSSVGDDSESVDGTTSALADELAASPESMRVFPASVMSDFIIALQDGGVQGEQLNKIITDPNFQSGVAKLVEKFKSSVGDDSKSVDGTTSTLVDEVAASPESKVEIDTEIVGSLYRKMGKDRLVDLKKIAKAFQYDESNGNTENEKN</sequence>